<gene>
    <name evidence="2" type="ORF">NDU88_008163</name>
</gene>
<dbReference type="EMBL" id="JANPWB010000010">
    <property type="protein sequence ID" value="KAJ1141835.1"/>
    <property type="molecule type" value="Genomic_DNA"/>
</dbReference>
<feature type="region of interest" description="Disordered" evidence="1">
    <location>
        <begin position="54"/>
        <end position="81"/>
    </location>
</feature>
<proteinExistence type="predicted"/>
<name>A0AAV7QRS4_PLEWA</name>
<reference evidence="2" key="1">
    <citation type="journal article" date="2022" name="bioRxiv">
        <title>Sequencing and chromosome-scale assembly of the giantPleurodeles waltlgenome.</title>
        <authorList>
            <person name="Brown T."/>
            <person name="Elewa A."/>
            <person name="Iarovenko S."/>
            <person name="Subramanian E."/>
            <person name="Araus A.J."/>
            <person name="Petzold A."/>
            <person name="Susuki M."/>
            <person name="Suzuki K.-i.T."/>
            <person name="Hayashi T."/>
            <person name="Toyoda A."/>
            <person name="Oliveira C."/>
            <person name="Osipova E."/>
            <person name="Leigh N.D."/>
            <person name="Simon A."/>
            <person name="Yun M.H."/>
        </authorList>
    </citation>
    <scope>NUCLEOTIDE SEQUENCE</scope>
    <source>
        <strain evidence="2">20211129_DDA</strain>
        <tissue evidence="2">Liver</tissue>
    </source>
</reference>
<dbReference type="Proteomes" id="UP001066276">
    <property type="component" value="Chromosome 6"/>
</dbReference>
<evidence type="ECO:0000313" key="3">
    <source>
        <dbReference type="Proteomes" id="UP001066276"/>
    </source>
</evidence>
<protein>
    <recommendedName>
        <fullName evidence="4">Tetratricopeptide repeat domain 34</fullName>
    </recommendedName>
</protein>
<evidence type="ECO:0008006" key="4">
    <source>
        <dbReference type="Google" id="ProtNLM"/>
    </source>
</evidence>
<evidence type="ECO:0000313" key="2">
    <source>
        <dbReference type="EMBL" id="KAJ1141835.1"/>
    </source>
</evidence>
<accession>A0AAV7QRS4</accession>
<comment type="caution">
    <text evidence="2">The sequence shown here is derived from an EMBL/GenBank/DDBJ whole genome shotgun (WGS) entry which is preliminary data.</text>
</comment>
<organism evidence="2 3">
    <name type="scientific">Pleurodeles waltl</name>
    <name type="common">Iberian ribbed newt</name>
    <dbReference type="NCBI Taxonomy" id="8319"/>
    <lineage>
        <taxon>Eukaryota</taxon>
        <taxon>Metazoa</taxon>
        <taxon>Chordata</taxon>
        <taxon>Craniata</taxon>
        <taxon>Vertebrata</taxon>
        <taxon>Euteleostomi</taxon>
        <taxon>Amphibia</taxon>
        <taxon>Batrachia</taxon>
        <taxon>Caudata</taxon>
        <taxon>Salamandroidea</taxon>
        <taxon>Salamandridae</taxon>
        <taxon>Pleurodelinae</taxon>
        <taxon>Pleurodeles</taxon>
    </lineage>
</organism>
<dbReference type="PANTHER" id="PTHR44874">
    <property type="entry name" value="TETRATRICOPEPTIDE REPEAT PROTEIN 34"/>
    <property type="match status" value="1"/>
</dbReference>
<dbReference type="SUPFAM" id="SSF48452">
    <property type="entry name" value="TPR-like"/>
    <property type="match status" value="2"/>
</dbReference>
<dbReference type="InterPro" id="IPR042161">
    <property type="entry name" value="TTC34"/>
</dbReference>
<dbReference type="PANTHER" id="PTHR44874:SF1">
    <property type="entry name" value="TETRATRICOPEPTIDE REPEAT PROTEIN 34"/>
    <property type="match status" value="1"/>
</dbReference>
<dbReference type="Gene3D" id="1.25.40.10">
    <property type="entry name" value="Tetratricopeptide repeat domain"/>
    <property type="match status" value="4"/>
</dbReference>
<sequence length="1172" mass="131949">MRNCLTCMQKRLNCLTSLQPEAENELLSWRRHRSEVTVVSSHVGNINSAPLAGELAGSHPRLQPPNHRGTDKTLRRAPKQKSLRHQWPVKCTFYLLDNDVKLNAFEMSAQELMARLCRDGDLHFAKGDVLSGTAFYVAAFSCSAPVALQKTRSLEDQQWKDVIATLESWCLRDSEIPKIKCDGMSIVSLNTGIAAVFLSTLCPNNFAACIYKMSTLLHSQRYEEVVSRCNSLLNTYPQHSVQLLLTRALAWVLSQTHSSNGVVDYVQSFVKHRQDTILYVSRKQKEYLPQIIQAFRSYISTHKKDTDGGYHGSLLGDCHCFLSCLAPDDMHICETQAAYLLEKGNYEECVVVYSKAIDALSTDRKIKSDNVCCLLVDRAMAYFSFGSHTKEMLQDLAEAFQISPTLAKKHFEDLFSPKDAERIEEKAKNFLESEFSGFRDTVRMRPELRSNTEAQLLLPIIQTLQFLIHISPSSKREMSVRLADCQLLAGDFRGALEVCNHLLVSEQKTYFNTLLVLRGFCQLHANDHHGALEDFQQIVEHDSPHPSSCVKALCGRGLIRMLAGSPYLTALDYITACKLKMEETILTIKSYIPWNQRGLLFKVLQEEGQKILQKKPANPTGSSGLRMKRVVEQNGMPSKEGDASGVHLLASLLMELDPGDEVSRILCTDALYQLDRVEEAHKMLLLALNGNPQRSAVLARLALLQFKKGFIYDGNQLIKKVIQIGDTSCLLPIMDVFKVEDRKLMQNHCHSRAMAILQNKQGDTYVKEAIAYLSFAIIASGGQAGDSLLARARCYGHLGQKKTAIFDFNAILKEEPGNVQALVGRAFMYLVFNQQKEAVQDLVAALKLDHACVIQEIRPLKQEALAVMSQWLFEHCRAVLSDLLTTNKDPMKEEIFKDLLVIGESLIKIDTQKMNGHIHYTDLLIANGRYEEALSHLQQSIDQSAVDESAMARFGVLHMKGHKVPIAAQNLCALTRKDPKEVEFLVKLLDTRERQSLSQIAAQEGTALMTDDLHEQALDHYSLAVIASNNNPRYLRMRASCLCHLKEYGSALKDLDKTIQRHGSNDLKTRVEDYCSRGHVLLLLSEEAKSVEQYLQALQLQQSLAVADISHRPGRTKMAQIFHQVAQSSFEQQLYEDAWKITNYGLVIDEHNNELKKLKVKIKREASGCSVH</sequence>
<keyword evidence="3" id="KW-1185">Reference proteome</keyword>
<dbReference type="SMART" id="SM00028">
    <property type="entry name" value="TPR"/>
    <property type="match status" value="9"/>
</dbReference>
<dbReference type="InterPro" id="IPR011990">
    <property type="entry name" value="TPR-like_helical_dom_sf"/>
</dbReference>
<evidence type="ECO:0000256" key="1">
    <source>
        <dbReference type="SAM" id="MobiDB-lite"/>
    </source>
</evidence>
<dbReference type="InterPro" id="IPR019734">
    <property type="entry name" value="TPR_rpt"/>
</dbReference>
<dbReference type="AlphaFoldDB" id="A0AAV7QRS4"/>